<feature type="transmembrane region" description="Helical" evidence="3">
    <location>
        <begin position="104"/>
        <end position="123"/>
    </location>
</feature>
<feature type="transmembrane region" description="Helical" evidence="3">
    <location>
        <begin position="261"/>
        <end position="279"/>
    </location>
</feature>
<gene>
    <name evidence="4" type="ORF">DDZ15_11910</name>
</gene>
<name>A0A316TU87_9BACT</name>
<comment type="caution">
    <text evidence="4">The sequence shown here is derived from an EMBL/GenBank/DDBJ whole genome shotgun (WGS) entry which is preliminary data.</text>
</comment>
<feature type="transmembrane region" description="Helical" evidence="3">
    <location>
        <begin position="504"/>
        <end position="525"/>
    </location>
</feature>
<feature type="transmembrane region" description="Helical" evidence="3">
    <location>
        <begin position="377"/>
        <end position="395"/>
    </location>
</feature>
<evidence type="ECO:0000313" key="4">
    <source>
        <dbReference type="EMBL" id="PWN05884.1"/>
    </source>
</evidence>
<evidence type="ECO:0000256" key="3">
    <source>
        <dbReference type="SAM" id="Phobius"/>
    </source>
</evidence>
<dbReference type="Pfam" id="PF10101">
    <property type="entry name" value="DUF2339"/>
    <property type="match status" value="1"/>
</dbReference>
<feature type="transmembrane region" description="Helical" evidence="3">
    <location>
        <begin position="348"/>
        <end position="368"/>
    </location>
</feature>
<organism evidence="4 5">
    <name type="scientific">Rhodohalobacter mucosus</name>
    <dbReference type="NCBI Taxonomy" id="2079485"/>
    <lineage>
        <taxon>Bacteria</taxon>
        <taxon>Pseudomonadati</taxon>
        <taxon>Balneolota</taxon>
        <taxon>Balneolia</taxon>
        <taxon>Balneolales</taxon>
        <taxon>Balneolaceae</taxon>
        <taxon>Rhodohalobacter</taxon>
    </lineage>
</organism>
<feature type="transmembrane region" description="Helical" evidence="3">
    <location>
        <begin position="578"/>
        <end position="596"/>
    </location>
</feature>
<feature type="coiled-coil region" evidence="1">
    <location>
        <begin position="8"/>
        <end position="35"/>
    </location>
</feature>
<proteinExistence type="predicted"/>
<evidence type="ECO:0000256" key="2">
    <source>
        <dbReference type="SAM" id="MobiDB-lite"/>
    </source>
</evidence>
<feature type="transmembrane region" description="Helical" evidence="3">
    <location>
        <begin position="237"/>
        <end position="254"/>
    </location>
</feature>
<keyword evidence="3" id="KW-0812">Transmembrane</keyword>
<feature type="compositionally biased region" description="Basic and acidic residues" evidence="2">
    <location>
        <begin position="53"/>
        <end position="69"/>
    </location>
</feature>
<feature type="transmembrane region" description="Helical" evidence="3">
    <location>
        <begin position="688"/>
        <end position="705"/>
    </location>
</feature>
<dbReference type="AlphaFoldDB" id="A0A316TU87"/>
<evidence type="ECO:0000313" key="5">
    <source>
        <dbReference type="Proteomes" id="UP000245533"/>
    </source>
</evidence>
<feature type="transmembrane region" description="Helical" evidence="3">
    <location>
        <begin position="160"/>
        <end position="183"/>
    </location>
</feature>
<feature type="transmembrane region" description="Helical" evidence="3">
    <location>
        <begin position="651"/>
        <end position="668"/>
    </location>
</feature>
<dbReference type="PANTHER" id="PTHR38434">
    <property type="entry name" value="BLL2549 PROTEIN"/>
    <property type="match status" value="1"/>
</dbReference>
<feature type="transmembrane region" description="Helical" evidence="3">
    <location>
        <begin position="291"/>
        <end position="311"/>
    </location>
</feature>
<dbReference type="PANTHER" id="PTHR38434:SF1">
    <property type="entry name" value="BLL2549 PROTEIN"/>
    <property type="match status" value="1"/>
</dbReference>
<sequence length="765" mass="86287">MAYDDPKLNRLMERLRELEEKQNRFLDEIREIRTEIDRLSGAESSENVSLSERIAEKDQDKKEAEEPGRLTRRLVKAREGKETWVSRIKGITSDDMEAFIGENLISKIGIVITIIGVAIGARYAIDNDLISPLMRIVLGYVLGTALLLTSAKLQKTMTRFSAVLFSGSMAIFYIITFAAYSFYDLMPQAAAFILMVLITIAAVSVSVYLNMQPVAHIALVGAYAVPFLVGGEGTLSSFFLYMVIINTGVLITATYKYWKKLTYTAFLFTWLIVASWYWGDYESGADFGITITYTLIFFLIFYGSALAYKLLRVQEFERGDIWIILTNAFLFYAFGYAMMNGADLTGSWAGFFTTGNALIHAAAAVIVYRSGFSDRKLLWLISGLAITFFTLAIPVELEGSWVTLLWSAEAALLFTIGRQYKTGFYERMSHPVLFLAFFSLTISWENAYSLYRIEQMEDAFFPLLNIHFFTSLFFIACTGWIVWKDSVGPESFSGPYQNSAFNSLVSQLIRLLFIIALFFAFRLEISGYVHQLYAASMPPNNEDLLHFGTLWGYNYAMLFIGLLILAVADRVRRNDLSVLLFAAATVCAALFLVRGLEVLELLELSYLNAEVNFDYASGPFHIGIRYACFAFLAFMIIVTGRMSYRNYAQKNLNRVFEGLAALVLLWVLSDELTLWMDVSEAAQPDKLGLSILWGAYALAVIALGIRKEKKHLRIGAIALLGVTLIKLFFYDLADLDAIARTVVFVILGLLLLLASYLYNKYRKEL</sequence>
<keyword evidence="5" id="KW-1185">Reference proteome</keyword>
<evidence type="ECO:0000256" key="1">
    <source>
        <dbReference type="SAM" id="Coils"/>
    </source>
</evidence>
<dbReference type="Proteomes" id="UP000245533">
    <property type="component" value="Unassembled WGS sequence"/>
</dbReference>
<feature type="transmembrane region" description="Helical" evidence="3">
    <location>
        <begin position="463"/>
        <end position="483"/>
    </location>
</feature>
<dbReference type="EMBL" id="QGGB01000008">
    <property type="protein sequence ID" value="PWN05884.1"/>
    <property type="molecule type" value="Genomic_DNA"/>
</dbReference>
<feature type="transmembrane region" description="Helical" evidence="3">
    <location>
        <begin position="712"/>
        <end position="732"/>
    </location>
</feature>
<feature type="transmembrane region" description="Helical" evidence="3">
    <location>
        <begin position="545"/>
        <end position="566"/>
    </location>
</feature>
<feature type="transmembrane region" description="Helical" evidence="3">
    <location>
        <begin position="214"/>
        <end position="231"/>
    </location>
</feature>
<accession>A0A316TU87</accession>
<feature type="transmembrane region" description="Helical" evidence="3">
    <location>
        <begin position="401"/>
        <end position="420"/>
    </location>
</feature>
<reference evidence="4 5" key="1">
    <citation type="submission" date="2018-05" db="EMBL/GenBank/DDBJ databases">
        <title>Rhodohalobacter halophilus gen. nov., sp. nov., a moderately halophilic member of the family Balneolaceae.</title>
        <authorList>
            <person name="Liu Z.-W."/>
        </authorList>
    </citation>
    <scope>NUCLEOTIDE SEQUENCE [LARGE SCALE GENOMIC DNA]</scope>
    <source>
        <strain evidence="4 5">8A47</strain>
    </source>
</reference>
<keyword evidence="3" id="KW-1133">Transmembrane helix</keyword>
<keyword evidence="3" id="KW-0472">Membrane</keyword>
<dbReference type="RefSeq" id="WP_109647326.1">
    <property type="nucleotide sequence ID" value="NZ_QGGB01000008.1"/>
</dbReference>
<feature type="transmembrane region" description="Helical" evidence="3">
    <location>
        <begin position="738"/>
        <end position="758"/>
    </location>
</feature>
<dbReference type="OrthoDB" id="666059at2"/>
<feature type="transmembrane region" description="Helical" evidence="3">
    <location>
        <begin position="616"/>
        <end position="639"/>
    </location>
</feature>
<dbReference type="InterPro" id="IPR019286">
    <property type="entry name" value="DUF2339_TM"/>
</dbReference>
<feature type="transmembrane region" description="Helical" evidence="3">
    <location>
        <begin position="432"/>
        <end position="451"/>
    </location>
</feature>
<keyword evidence="1" id="KW-0175">Coiled coil</keyword>
<feature type="region of interest" description="Disordered" evidence="2">
    <location>
        <begin position="40"/>
        <end position="71"/>
    </location>
</feature>
<feature type="transmembrane region" description="Helical" evidence="3">
    <location>
        <begin position="129"/>
        <end position="148"/>
    </location>
</feature>
<protein>
    <submittedName>
        <fullName evidence="4">DUF2339 domain-containing protein</fullName>
    </submittedName>
</protein>
<feature type="transmembrane region" description="Helical" evidence="3">
    <location>
        <begin position="323"/>
        <end position="342"/>
    </location>
</feature>
<feature type="transmembrane region" description="Helical" evidence="3">
    <location>
        <begin position="189"/>
        <end position="209"/>
    </location>
</feature>